<dbReference type="SUPFAM" id="SSF53098">
    <property type="entry name" value="Ribonuclease H-like"/>
    <property type="match status" value="1"/>
</dbReference>
<dbReference type="PANTHER" id="PTHR46481">
    <property type="entry name" value="ZINC FINGER BED DOMAIN-CONTAINING PROTEIN 4"/>
    <property type="match status" value="1"/>
</dbReference>
<keyword evidence="3" id="KW-0863">Zinc-finger</keyword>
<dbReference type="STRING" id="1036808.A0A0C3D2N4"/>
<evidence type="ECO:0000256" key="4">
    <source>
        <dbReference type="ARBA" id="ARBA00022833"/>
    </source>
</evidence>
<evidence type="ECO:0000313" key="8">
    <source>
        <dbReference type="Proteomes" id="UP000053989"/>
    </source>
</evidence>
<name>A0A0C3D2N4_9AGAM</name>
<sequence length="464" mass="52585">MLPLGLGSPALPQPWTDADRAHFGAWLAWITASCGFPFSWVEDPEWLGFLQEFLPTAEPIKCQTKNHSRGLEGTIQCDGWSGINFYHFIAFMLTTSKCEVYTICVHDASAEQKTADNLYKLLVDVITEVEKSWEVDVVAVTSDASGESHKACRMLHEQFPKFVVIDCQAHQVNLIVGDVMKHSNTFTKCAEQATDLISWLRSKTFVLGILRDIQVAMNATKPIAERHVLTVICAVLTRWMSHFLAMRRLMELRATLTIMADQELDCPEAQWQIITGDTRSKKKAERMLKLIKNPIFWYQNEMNQKLLEPLAFASTITQLAHFRVDQSLLLMGFLYAEYSKLLKATPADSSDIHLCSWFLGSLPLGHLSDQDIYIAAVILNPVYKMAPFAKISQLNLAGVFALMRKLWMCFFGSLPPHEIFMELQVYLNNKGAYANFAPWVENVQREAEKKVSTVTTCYEHTGTN</sequence>
<dbReference type="InterPro" id="IPR052035">
    <property type="entry name" value="ZnF_BED_domain_contain"/>
</dbReference>
<evidence type="ECO:0000256" key="1">
    <source>
        <dbReference type="ARBA" id="ARBA00004123"/>
    </source>
</evidence>
<keyword evidence="5" id="KW-0539">Nucleus</keyword>
<dbReference type="Pfam" id="PF04937">
    <property type="entry name" value="DUF659"/>
    <property type="match status" value="1"/>
</dbReference>
<dbReference type="OrthoDB" id="2423954at2759"/>
<evidence type="ECO:0000256" key="3">
    <source>
        <dbReference type="ARBA" id="ARBA00022771"/>
    </source>
</evidence>
<gene>
    <name evidence="7" type="ORF">SCLCIDRAFT_135432</name>
</gene>
<dbReference type="HOGENOM" id="CLU_007316_0_0_1"/>
<evidence type="ECO:0000313" key="7">
    <source>
        <dbReference type="EMBL" id="KIM55075.1"/>
    </source>
</evidence>
<proteinExistence type="predicted"/>
<evidence type="ECO:0000259" key="6">
    <source>
        <dbReference type="Pfam" id="PF04937"/>
    </source>
</evidence>
<feature type="domain" description="DUF659" evidence="6">
    <location>
        <begin position="72"/>
        <end position="194"/>
    </location>
</feature>
<dbReference type="InParanoid" id="A0A0C3D2N4"/>
<reference evidence="8" key="2">
    <citation type="submission" date="2015-01" db="EMBL/GenBank/DDBJ databases">
        <title>Evolutionary Origins and Diversification of the Mycorrhizal Mutualists.</title>
        <authorList>
            <consortium name="DOE Joint Genome Institute"/>
            <consortium name="Mycorrhizal Genomics Consortium"/>
            <person name="Kohler A."/>
            <person name="Kuo A."/>
            <person name="Nagy L.G."/>
            <person name="Floudas D."/>
            <person name="Copeland A."/>
            <person name="Barry K.W."/>
            <person name="Cichocki N."/>
            <person name="Veneault-Fourrey C."/>
            <person name="LaButti K."/>
            <person name="Lindquist E.A."/>
            <person name="Lipzen A."/>
            <person name="Lundell T."/>
            <person name="Morin E."/>
            <person name="Murat C."/>
            <person name="Riley R."/>
            <person name="Ohm R."/>
            <person name="Sun H."/>
            <person name="Tunlid A."/>
            <person name="Henrissat B."/>
            <person name="Grigoriev I.V."/>
            <person name="Hibbett D.S."/>
            <person name="Martin F."/>
        </authorList>
    </citation>
    <scope>NUCLEOTIDE SEQUENCE [LARGE SCALE GENOMIC DNA]</scope>
    <source>
        <strain evidence="8">Foug A</strain>
    </source>
</reference>
<dbReference type="InterPro" id="IPR012337">
    <property type="entry name" value="RNaseH-like_sf"/>
</dbReference>
<dbReference type="EMBL" id="KN822141">
    <property type="protein sequence ID" value="KIM55075.1"/>
    <property type="molecule type" value="Genomic_DNA"/>
</dbReference>
<protein>
    <recommendedName>
        <fullName evidence="6">DUF659 domain-containing protein</fullName>
    </recommendedName>
</protein>
<keyword evidence="2" id="KW-0479">Metal-binding</keyword>
<comment type="subcellular location">
    <subcellularLocation>
        <location evidence="1">Nucleus</location>
    </subcellularLocation>
</comment>
<evidence type="ECO:0000256" key="2">
    <source>
        <dbReference type="ARBA" id="ARBA00022723"/>
    </source>
</evidence>
<dbReference type="PANTHER" id="PTHR46481:SF10">
    <property type="entry name" value="ZINC FINGER BED DOMAIN-CONTAINING PROTEIN 39"/>
    <property type="match status" value="1"/>
</dbReference>
<keyword evidence="8" id="KW-1185">Reference proteome</keyword>
<dbReference type="InterPro" id="IPR007021">
    <property type="entry name" value="DUF659"/>
</dbReference>
<dbReference type="AlphaFoldDB" id="A0A0C3D2N4"/>
<dbReference type="GO" id="GO:0005634">
    <property type="term" value="C:nucleus"/>
    <property type="evidence" value="ECO:0007669"/>
    <property type="project" value="UniProtKB-SubCell"/>
</dbReference>
<dbReference type="GO" id="GO:0008270">
    <property type="term" value="F:zinc ion binding"/>
    <property type="evidence" value="ECO:0007669"/>
    <property type="project" value="UniProtKB-KW"/>
</dbReference>
<evidence type="ECO:0000256" key="5">
    <source>
        <dbReference type="ARBA" id="ARBA00023242"/>
    </source>
</evidence>
<dbReference type="Proteomes" id="UP000053989">
    <property type="component" value="Unassembled WGS sequence"/>
</dbReference>
<accession>A0A0C3D2N4</accession>
<keyword evidence="4" id="KW-0862">Zinc</keyword>
<reference evidence="7 8" key="1">
    <citation type="submission" date="2014-04" db="EMBL/GenBank/DDBJ databases">
        <authorList>
            <consortium name="DOE Joint Genome Institute"/>
            <person name="Kuo A."/>
            <person name="Kohler A."/>
            <person name="Nagy L.G."/>
            <person name="Floudas D."/>
            <person name="Copeland A."/>
            <person name="Barry K.W."/>
            <person name="Cichocki N."/>
            <person name="Veneault-Fourrey C."/>
            <person name="LaButti K."/>
            <person name="Lindquist E.A."/>
            <person name="Lipzen A."/>
            <person name="Lundell T."/>
            <person name="Morin E."/>
            <person name="Murat C."/>
            <person name="Sun H."/>
            <person name="Tunlid A."/>
            <person name="Henrissat B."/>
            <person name="Grigoriev I.V."/>
            <person name="Hibbett D.S."/>
            <person name="Martin F."/>
            <person name="Nordberg H.P."/>
            <person name="Cantor M.N."/>
            <person name="Hua S.X."/>
        </authorList>
    </citation>
    <scope>NUCLEOTIDE SEQUENCE [LARGE SCALE GENOMIC DNA]</scope>
    <source>
        <strain evidence="7 8">Foug A</strain>
    </source>
</reference>
<organism evidence="7 8">
    <name type="scientific">Scleroderma citrinum Foug A</name>
    <dbReference type="NCBI Taxonomy" id="1036808"/>
    <lineage>
        <taxon>Eukaryota</taxon>
        <taxon>Fungi</taxon>
        <taxon>Dikarya</taxon>
        <taxon>Basidiomycota</taxon>
        <taxon>Agaricomycotina</taxon>
        <taxon>Agaricomycetes</taxon>
        <taxon>Agaricomycetidae</taxon>
        <taxon>Boletales</taxon>
        <taxon>Sclerodermatineae</taxon>
        <taxon>Sclerodermataceae</taxon>
        <taxon>Scleroderma</taxon>
    </lineage>
</organism>